<keyword evidence="1" id="KW-0324">Glycolysis</keyword>
<evidence type="ECO:0000256" key="1">
    <source>
        <dbReference type="ARBA" id="ARBA00023152"/>
    </source>
</evidence>
<reference evidence="5" key="1">
    <citation type="journal article" date="2014" name="Int. J. Syst. Evol. Microbiol.">
        <title>Complete genome sequence of Corynebacterium casei LMG S-19264T (=DSM 44701T), isolated from a smear-ripened cheese.</title>
        <authorList>
            <consortium name="US DOE Joint Genome Institute (JGI-PGF)"/>
            <person name="Walter F."/>
            <person name="Albersmeier A."/>
            <person name="Kalinowski J."/>
            <person name="Ruckert C."/>
        </authorList>
    </citation>
    <scope>NUCLEOTIDE SEQUENCE</scope>
    <source>
        <strain evidence="5">JCM 11219</strain>
    </source>
</reference>
<feature type="binding site" evidence="3">
    <location>
        <begin position="7"/>
        <end position="14"/>
    </location>
    <ligand>
        <name>substrate</name>
    </ligand>
</feature>
<keyword evidence="2" id="KW-0413">Isomerase</keyword>
<sequence length="207" mass="23175">MILYLVRHGEAQLNVLGMLHSRNYENNPLTDKGRLEVAAAALLLRRMGVHGPVFASPLLRARQTADCIDRNYKVDERLREIDMGEWELKKISEVPFDNYRKDPVRYHPPGGESMESVVNRAVDFLNFVKGVNEKSVIAVSHWHPIATIVALVTGLPLSNIYKLRISTGSITAIDLDNDDVVFLNLSPLRVLRSLGIGDSEIMRECGG</sequence>
<dbReference type="Gene3D" id="3.40.50.1240">
    <property type="entry name" value="Phosphoglycerate mutase-like"/>
    <property type="match status" value="1"/>
</dbReference>
<accession>A0A830EHB0</accession>
<dbReference type="PIRSF" id="PIRSF000709">
    <property type="entry name" value="6PFK_2-Ptase"/>
    <property type="match status" value="1"/>
</dbReference>
<protein>
    <recommendedName>
        <fullName evidence="8">Phosphoglycerate mutase</fullName>
    </recommendedName>
</protein>
<gene>
    <name evidence="5" type="ORF">GCM10007112_19600</name>
    <name evidence="4" type="ORF">Vsou_16560</name>
</gene>
<dbReference type="SMART" id="SM00855">
    <property type="entry name" value="PGAM"/>
    <property type="match status" value="1"/>
</dbReference>
<evidence type="ECO:0000313" key="7">
    <source>
        <dbReference type="Proteomes" id="UP001060771"/>
    </source>
</evidence>
<keyword evidence="7" id="KW-1185">Reference proteome</keyword>
<dbReference type="InterPro" id="IPR029033">
    <property type="entry name" value="His_PPase_superfam"/>
</dbReference>
<dbReference type="AlphaFoldDB" id="A0A830EHB0"/>
<reference evidence="5" key="2">
    <citation type="submission" date="2020-09" db="EMBL/GenBank/DDBJ databases">
        <authorList>
            <person name="Sun Q."/>
            <person name="Ohkuma M."/>
        </authorList>
    </citation>
    <scope>NUCLEOTIDE SEQUENCE</scope>
    <source>
        <strain evidence="5">JCM 11219</strain>
    </source>
</reference>
<reference evidence="4" key="4">
    <citation type="journal article" date="2023" name="Microbiol. Resour. Announc.">
        <title>Complete Genome Sequence of Vulcanisaeta souniana Strain IC-059, a Hyperthermophilic Archaeon Isolated from Hot Spring Water in Japan.</title>
        <authorList>
            <person name="Kato S."/>
            <person name="Itoh T."/>
            <person name="Wu L."/>
            <person name="Ma J."/>
            <person name="Ohkuma M."/>
        </authorList>
    </citation>
    <scope>NUCLEOTIDE SEQUENCE</scope>
    <source>
        <strain evidence="4">JCM 11219</strain>
    </source>
</reference>
<evidence type="ECO:0000313" key="5">
    <source>
        <dbReference type="EMBL" id="GGI82913.1"/>
    </source>
</evidence>
<dbReference type="GeneID" id="76207203"/>
<proteinExistence type="predicted"/>
<evidence type="ECO:0000256" key="3">
    <source>
        <dbReference type="PIRSR" id="PIRSR613078-2"/>
    </source>
</evidence>
<dbReference type="GO" id="GO:0016791">
    <property type="term" value="F:phosphatase activity"/>
    <property type="evidence" value="ECO:0007669"/>
    <property type="project" value="TreeGrafter"/>
</dbReference>
<dbReference type="Proteomes" id="UP000657075">
    <property type="component" value="Unassembled WGS sequence"/>
</dbReference>
<dbReference type="PROSITE" id="PS00175">
    <property type="entry name" value="PG_MUTASE"/>
    <property type="match status" value="1"/>
</dbReference>
<dbReference type="RefSeq" id="WP_188603762.1">
    <property type="nucleotide sequence ID" value="NZ_AP026830.1"/>
</dbReference>
<dbReference type="EMBL" id="AP026830">
    <property type="protein sequence ID" value="BDR92563.1"/>
    <property type="molecule type" value="Genomic_DNA"/>
</dbReference>
<dbReference type="PANTHER" id="PTHR48100:SF1">
    <property type="entry name" value="HISTIDINE PHOSPHATASE FAMILY PROTEIN-RELATED"/>
    <property type="match status" value="1"/>
</dbReference>
<dbReference type="EMBL" id="BMNM01000009">
    <property type="protein sequence ID" value="GGI82913.1"/>
    <property type="molecule type" value="Genomic_DNA"/>
</dbReference>
<dbReference type="Pfam" id="PF00300">
    <property type="entry name" value="His_Phos_1"/>
    <property type="match status" value="1"/>
</dbReference>
<organism evidence="5 6">
    <name type="scientific">Vulcanisaeta souniana JCM 11219</name>
    <dbReference type="NCBI Taxonomy" id="1293586"/>
    <lineage>
        <taxon>Archaea</taxon>
        <taxon>Thermoproteota</taxon>
        <taxon>Thermoprotei</taxon>
        <taxon>Thermoproteales</taxon>
        <taxon>Thermoproteaceae</taxon>
        <taxon>Vulcanisaeta</taxon>
    </lineage>
</organism>
<evidence type="ECO:0000313" key="6">
    <source>
        <dbReference type="Proteomes" id="UP000657075"/>
    </source>
</evidence>
<dbReference type="Proteomes" id="UP001060771">
    <property type="component" value="Chromosome"/>
</dbReference>
<dbReference type="SUPFAM" id="SSF53254">
    <property type="entry name" value="Phosphoglycerate mutase-like"/>
    <property type="match status" value="1"/>
</dbReference>
<dbReference type="InterPro" id="IPR013078">
    <property type="entry name" value="His_Pase_superF_clade-1"/>
</dbReference>
<dbReference type="GO" id="GO:0005737">
    <property type="term" value="C:cytoplasm"/>
    <property type="evidence" value="ECO:0007669"/>
    <property type="project" value="TreeGrafter"/>
</dbReference>
<evidence type="ECO:0000313" key="4">
    <source>
        <dbReference type="EMBL" id="BDR92563.1"/>
    </source>
</evidence>
<dbReference type="InterPro" id="IPR050275">
    <property type="entry name" value="PGM_Phosphatase"/>
</dbReference>
<evidence type="ECO:0000256" key="2">
    <source>
        <dbReference type="ARBA" id="ARBA00023235"/>
    </source>
</evidence>
<name>A0A830EHB0_9CREN</name>
<feature type="binding site" evidence="3">
    <location>
        <position position="60"/>
    </location>
    <ligand>
        <name>substrate</name>
    </ligand>
</feature>
<evidence type="ECO:0008006" key="8">
    <source>
        <dbReference type="Google" id="ProtNLM"/>
    </source>
</evidence>
<dbReference type="OrthoDB" id="304253at2157"/>
<dbReference type="InterPro" id="IPR001345">
    <property type="entry name" value="PG/BPGM_mutase_AS"/>
</dbReference>
<dbReference type="PANTHER" id="PTHR48100">
    <property type="entry name" value="BROAD-SPECIFICITY PHOSPHATASE YOR283W-RELATED"/>
    <property type="match status" value="1"/>
</dbReference>
<dbReference type="CDD" id="cd07067">
    <property type="entry name" value="HP_PGM_like"/>
    <property type="match status" value="1"/>
</dbReference>
<reference evidence="7" key="3">
    <citation type="submission" date="2022-09" db="EMBL/GenBank/DDBJ databases">
        <title>Complete genome sequence of Vulcanisaeta souniana.</title>
        <authorList>
            <person name="Kato S."/>
            <person name="Itoh T."/>
            <person name="Ohkuma M."/>
        </authorList>
    </citation>
    <scope>NUCLEOTIDE SEQUENCE [LARGE SCALE GENOMIC DNA]</scope>
    <source>
        <strain evidence="7">JCM 11219</strain>
    </source>
</reference>